<protein>
    <recommendedName>
        <fullName evidence="3">tRNA threonylcarbamoyladenosine biosynthesis protein TsaE</fullName>
    </recommendedName>
    <alternativeName>
        <fullName evidence="10">t(6)A37 threonylcarbamoyladenosine biosynthesis protein TsaE</fullName>
    </alternativeName>
</protein>
<keyword evidence="12" id="KW-1185">Reference proteome</keyword>
<comment type="subcellular location">
    <subcellularLocation>
        <location evidence="1">Cytoplasm</location>
    </subcellularLocation>
</comment>
<evidence type="ECO:0000256" key="6">
    <source>
        <dbReference type="ARBA" id="ARBA00022723"/>
    </source>
</evidence>
<organism evidence="11 12">
    <name type="scientific">Entomospira culicis</name>
    <dbReference type="NCBI Taxonomy" id="2719989"/>
    <lineage>
        <taxon>Bacteria</taxon>
        <taxon>Pseudomonadati</taxon>
        <taxon>Spirochaetota</taxon>
        <taxon>Spirochaetia</taxon>
        <taxon>Spirochaetales</taxon>
        <taxon>Spirochaetaceae</taxon>
        <taxon>Entomospira</taxon>
    </lineage>
</organism>
<evidence type="ECO:0000313" key="11">
    <source>
        <dbReference type="EMBL" id="NIZ68664.1"/>
    </source>
</evidence>
<keyword evidence="5" id="KW-0819">tRNA processing</keyword>
<keyword evidence="6" id="KW-0479">Metal-binding</keyword>
<evidence type="ECO:0000256" key="8">
    <source>
        <dbReference type="ARBA" id="ARBA00022840"/>
    </source>
</evidence>
<comment type="similarity">
    <text evidence="2">Belongs to the TsaE family.</text>
</comment>
<evidence type="ECO:0000256" key="9">
    <source>
        <dbReference type="ARBA" id="ARBA00022842"/>
    </source>
</evidence>
<dbReference type="PANTHER" id="PTHR33540:SF2">
    <property type="entry name" value="TRNA THREONYLCARBAMOYLADENOSINE BIOSYNTHESIS PROTEIN TSAE"/>
    <property type="match status" value="1"/>
</dbReference>
<dbReference type="Gene3D" id="3.40.50.300">
    <property type="entry name" value="P-loop containing nucleotide triphosphate hydrolases"/>
    <property type="match status" value="1"/>
</dbReference>
<dbReference type="PANTHER" id="PTHR33540">
    <property type="entry name" value="TRNA THREONYLCARBAMOYLADENOSINE BIOSYNTHESIS PROTEIN TSAE"/>
    <property type="match status" value="1"/>
</dbReference>
<keyword evidence="7" id="KW-0547">Nucleotide-binding</keyword>
<sequence length="146" mass="16239">MDTSIKEAPEYYRCASEDELFLLGERLASRLTPQTTVLLKGTLGAGKTLLVRGMMSYFGVSPGMVASPSFAIVHDYPASIPIKHLDLYRITDLDSWYQLGIEEELGRALLLIEWPQLIEAEIPSPKVEISITIEADNARKVAVVWS</sequence>
<dbReference type="SUPFAM" id="SSF52540">
    <property type="entry name" value="P-loop containing nucleoside triphosphate hydrolases"/>
    <property type="match status" value="1"/>
</dbReference>
<dbReference type="InterPro" id="IPR027417">
    <property type="entry name" value="P-loop_NTPase"/>
</dbReference>
<gene>
    <name evidence="11" type="primary">tsaE</name>
    <name evidence="11" type="ORF">HCT48_00300</name>
</gene>
<keyword evidence="9" id="KW-0460">Magnesium</keyword>
<evidence type="ECO:0000256" key="5">
    <source>
        <dbReference type="ARBA" id="ARBA00022694"/>
    </source>
</evidence>
<name>A0A968GDP8_9SPIO</name>
<evidence type="ECO:0000256" key="10">
    <source>
        <dbReference type="ARBA" id="ARBA00032441"/>
    </source>
</evidence>
<evidence type="ECO:0000256" key="7">
    <source>
        <dbReference type="ARBA" id="ARBA00022741"/>
    </source>
</evidence>
<evidence type="ECO:0000256" key="2">
    <source>
        <dbReference type="ARBA" id="ARBA00007599"/>
    </source>
</evidence>
<dbReference type="Pfam" id="PF02367">
    <property type="entry name" value="TsaE"/>
    <property type="match status" value="1"/>
</dbReference>
<dbReference type="GO" id="GO:0046872">
    <property type="term" value="F:metal ion binding"/>
    <property type="evidence" value="ECO:0007669"/>
    <property type="project" value="UniProtKB-KW"/>
</dbReference>
<evidence type="ECO:0000313" key="12">
    <source>
        <dbReference type="Proteomes" id="UP000778951"/>
    </source>
</evidence>
<dbReference type="AlphaFoldDB" id="A0A968GDP8"/>
<evidence type="ECO:0000256" key="1">
    <source>
        <dbReference type="ARBA" id="ARBA00004496"/>
    </source>
</evidence>
<accession>A0A968GDP8</accession>
<dbReference type="GO" id="GO:0005737">
    <property type="term" value="C:cytoplasm"/>
    <property type="evidence" value="ECO:0007669"/>
    <property type="project" value="UniProtKB-SubCell"/>
</dbReference>
<proteinExistence type="inferred from homology"/>
<dbReference type="GO" id="GO:0005524">
    <property type="term" value="F:ATP binding"/>
    <property type="evidence" value="ECO:0007669"/>
    <property type="project" value="UniProtKB-KW"/>
</dbReference>
<dbReference type="Proteomes" id="UP000778951">
    <property type="component" value="Unassembled WGS sequence"/>
</dbReference>
<dbReference type="EMBL" id="JAATLM010000001">
    <property type="protein sequence ID" value="NIZ68664.1"/>
    <property type="molecule type" value="Genomic_DNA"/>
</dbReference>
<keyword evidence="8" id="KW-0067">ATP-binding</keyword>
<dbReference type="RefSeq" id="WP_167694738.1">
    <property type="nucleotide sequence ID" value="NZ_CP118181.1"/>
</dbReference>
<evidence type="ECO:0000256" key="3">
    <source>
        <dbReference type="ARBA" id="ARBA00019010"/>
    </source>
</evidence>
<dbReference type="GO" id="GO:0002949">
    <property type="term" value="P:tRNA threonylcarbamoyladenosine modification"/>
    <property type="evidence" value="ECO:0007669"/>
    <property type="project" value="InterPro"/>
</dbReference>
<comment type="caution">
    <text evidence="11">The sequence shown here is derived from an EMBL/GenBank/DDBJ whole genome shotgun (WGS) entry which is preliminary data.</text>
</comment>
<evidence type="ECO:0000256" key="4">
    <source>
        <dbReference type="ARBA" id="ARBA00022490"/>
    </source>
</evidence>
<dbReference type="NCBIfam" id="TIGR00150">
    <property type="entry name" value="T6A_YjeE"/>
    <property type="match status" value="1"/>
</dbReference>
<dbReference type="InterPro" id="IPR003442">
    <property type="entry name" value="T6A_TsaE"/>
</dbReference>
<keyword evidence="4" id="KW-0963">Cytoplasm</keyword>
<reference evidence="11" key="1">
    <citation type="submission" date="2020-03" db="EMBL/GenBank/DDBJ databases">
        <title>Spirochaetal bacteria isolated from arthropods constitute a novel genus Entomospira genus novum within the order Spirochaetales.</title>
        <authorList>
            <person name="Grana-Miraglia L."/>
            <person name="Sikutova S."/>
            <person name="Fingerle V."/>
            <person name="Sing A."/>
            <person name="Castillo-Ramirez S."/>
            <person name="Margos G."/>
            <person name="Rudolf I."/>
        </authorList>
    </citation>
    <scope>NUCLEOTIDE SEQUENCE</scope>
    <source>
        <strain evidence="11">BR149</strain>
    </source>
</reference>